<organism evidence="1 2">
    <name type="scientific">Pseudomonas peli</name>
    <dbReference type="NCBI Taxonomy" id="592361"/>
    <lineage>
        <taxon>Bacteria</taxon>
        <taxon>Pseudomonadati</taxon>
        <taxon>Pseudomonadota</taxon>
        <taxon>Gammaproteobacteria</taxon>
        <taxon>Pseudomonadales</taxon>
        <taxon>Pseudomonadaceae</taxon>
        <taxon>Pseudomonas</taxon>
    </lineage>
</organism>
<keyword evidence="2" id="KW-1185">Reference proteome</keyword>
<dbReference type="Proteomes" id="UP000242418">
    <property type="component" value="Unassembled WGS sequence"/>
</dbReference>
<dbReference type="RefSeq" id="WP_090253768.1">
    <property type="nucleotide sequence ID" value="NZ_FMTL01000002.1"/>
</dbReference>
<dbReference type="InterPro" id="IPR019650">
    <property type="entry name" value="DUF2513"/>
</dbReference>
<name>A0AB37Z9H8_9PSED</name>
<comment type="caution">
    <text evidence="1">The sequence shown here is derived from an EMBL/GenBank/DDBJ whole genome shotgun (WGS) entry which is preliminary data.</text>
</comment>
<evidence type="ECO:0000313" key="2">
    <source>
        <dbReference type="Proteomes" id="UP000242418"/>
    </source>
</evidence>
<dbReference type="AlphaFoldDB" id="A0AB37Z9H8"/>
<sequence length="123" mass="13775">MKRDWDIIRAILLELETSTTARTSLSMDAIEGLDEQEVAYNMQLLHEAGYIEASILNSHSGDGKINAALAKRLTNKGHDLLDSIRSETIWRKVKETFISKGVDMTFDLVISVGKKISENLLLL</sequence>
<dbReference type="EMBL" id="FMTL01000002">
    <property type="protein sequence ID" value="SCW70533.1"/>
    <property type="molecule type" value="Genomic_DNA"/>
</dbReference>
<accession>A0AB37Z9H8</accession>
<proteinExistence type="predicted"/>
<protein>
    <recommendedName>
        <fullName evidence="3">DUF2513 domain-containing protein</fullName>
    </recommendedName>
</protein>
<reference evidence="1 2" key="1">
    <citation type="submission" date="2016-10" db="EMBL/GenBank/DDBJ databases">
        <authorList>
            <person name="Varghese N."/>
            <person name="Submissions S."/>
        </authorList>
    </citation>
    <scope>NUCLEOTIDE SEQUENCE [LARGE SCALE GENOMIC DNA]</scope>
    <source>
        <strain evidence="1 2">DSM 17833</strain>
    </source>
</reference>
<evidence type="ECO:0000313" key="1">
    <source>
        <dbReference type="EMBL" id="SCW70533.1"/>
    </source>
</evidence>
<evidence type="ECO:0008006" key="3">
    <source>
        <dbReference type="Google" id="ProtNLM"/>
    </source>
</evidence>
<dbReference type="Pfam" id="PF10711">
    <property type="entry name" value="DUF2513"/>
    <property type="match status" value="1"/>
</dbReference>
<gene>
    <name evidence="1" type="ORF">SAMN05216370_2974</name>
</gene>